<dbReference type="OMA" id="LKKGWVM"/>
<dbReference type="PROSITE" id="PS50102">
    <property type="entry name" value="RRM"/>
    <property type="match status" value="2"/>
</dbReference>
<evidence type="ECO:0000313" key="4">
    <source>
        <dbReference type="EMBL" id="EAY16678.1"/>
    </source>
</evidence>
<dbReference type="EMBL" id="DS113239">
    <property type="protein sequence ID" value="EAY16678.1"/>
    <property type="molecule type" value="Genomic_DNA"/>
</dbReference>
<dbReference type="SMART" id="SM00360">
    <property type="entry name" value="RRM"/>
    <property type="match status" value="2"/>
</dbReference>
<reference evidence="4" key="1">
    <citation type="submission" date="2006-10" db="EMBL/GenBank/DDBJ databases">
        <authorList>
            <person name="Amadeo P."/>
            <person name="Zhao Q."/>
            <person name="Wortman J."/>
            <person name="Fraser-Liggett C."/>
            <person name="Carlton J."/>
        </authorList>
    </citation>
    <scope>NUCLEOTIDE SEQUENCE</scope>
    <source>
        <strain evidence="4">G3</strain>
    </source>
</reference>
<dbReference type="InterPro" id="IPR000504">
    <property type="entry name" value="RRM_dom"/>
</dbReference>
<reference evidence="4" key="2">
    <citation type="journal article" date="2007" name="Science">
        <title>Draft genome sequence of the sexually transmitted pathogen Trichomonas vaginalis.</title>
        <authorList>
            <person name="Carlton J.M."/>
            <person name="Hirt R.P."/>
            <person name="Silva J.C."/>
            <person name="Delcher A.L."/>
            <person name="Schatz M."/>
            <person name="Zhao Q."/>
            <person name="Wortman J.R."/>
            <person name="Bidwell S.L."/>
            <person name="Alsmark U.C.M."/>
            <person name="Besteiro S."/>
            <person name="Sicheritz-Ponten T."/>
            <person name="Noel C.J."/>
            <person name="Dacks J.B."/>
            <person name="Foster P.G."/>
            <person name="Simillion C."/>
            <person name="Van de Peer Y."/>
            <person name="Miranda-Saavedra D."/>
            <person name="Barton G.J."/>
            <person name="Westrop G.D."/>
            <person name="Mueller S."/>
            <person name="Dessi D."/>
            <person name="Fiori P.L."/>
            <person name="Ren Q."/>
            <person name="Paulsen I."/>
            <person name="Zhang H."/>
            <person name="Bastida-Corcuera F.D."/>
            <person name="Simoes-Barbosa A."/>
            <person name="Brown M.T."/>
            <person name="Hayes R.D."/>
            <person name="Mukherjee M."/>
            <person name="Okumura C.Y."/>
            <person name="Schneider R."/>
            <person name="Smith A.J."/>
            <person name="Vanacova S."/>
            <person name="Villalvazo M."/>
            <person name="Haas B.J."/>
            <person name="Pertea M."/>
            <person name="Feldblyum T.V."/>
            <person name="Utterback T.R."/>
            <person name="Shu C.L."/>
            <person name="Osoegawa K."/>
            <person name="de Jong P.J."/>
            <person name="Hrdy I."/>
            <person name="Horvathova L."/>
            <person name="Zubacova Z."/>
            <person name="Dolezal P."/>
            <person name="Malik S.B."/>
            <person name="Logsdon J.M. Jr."/>
            <person name="Henze K."/>
            <person name="Gupta A."/>
            <person name="Wang C.C."/>
            <person name="Dunne R.L."/>
            <person name="Upcroft J.A."/>
            <person name="Upcroft P."/>
            <person name="White O."/>
            <person name="Salzberg S.L."/>
            <person name="Tang P."/>
            <person name="Chiu C.-H."/>
            <person name="Lee Y.-S."/>
            <person name="Embley T.M."/>
            <person name="Coombs G.H."/>
            <person name="Mottram J.C."/>
            <person name="Tachezy J."/>
            <person name="Fraser-Liggett C.M."/>
            <person name="Johnson P.J."/>
        </authorList>
    </citation>
    <scope>NUCLEOTIDE SEQUENCE [LARGE SCALE GENOMIC DNA]</scope>
    <source>
        <strain evidence="4">G3</strain>
    </source>
</reference>
<dbReference type="Gene3D" id="3.30.70.330">
    <property type="match status" value="2"/>
</dbReference>
<dbReference type="GO" id="GO:0030619">
    <property type="term" value="F:U1 snRNA binding"/>
    <property type="evidence" value="ECO:0000318"/>
    <property type="project" value="GO_Central"/>
</dbReference>
<feature type="domain" description="RRM" evidence="3">
    <location>
        <begin position="166"/>
        <end position="238"/>
    </location>
</feature>
<protein>
    <recommendedName>
        <fullName evidence="3">RRM domain-containing protein</fullName>
    </recommendedName>
</protein>
<evidence type="ECO:0000313" key="5">
    <source>
        <dbReference type="Proteomes" id="UP000001542"/>
    </source>
</evidence>
<dbReference type="PANTHER" id="PTHR10501">
    <property type="entry name" value="U1 SMALL NUCLEAR RIBONUCLEOPROTEIN A/U2 SMALL NUCLEAR RIBONUCLEOPROTEIN B"/>
    <property type="match status" value="1"/>
</dbReference>
<keyword evidence="1 2" id="KW-0694">RNA-binding</keyword>
<dbReference type="VEuPathDB" id="TrichDB:TVAGG3_0078860"/>
<evidence type="ECO:0000256" key="1">
    <source>
        <dbReference type="ARBA" id="ARBA00022884"/>
    </source>
</evidence>
<accession>A2DS99</accession>
<dbReference type="VEuPathDB" id="TrichDB:TVAG_066830"/>
<dbReference type="GO" id="GO:0000398">
    <property type="term" value="P:mRNA splicing, via spliceosome"/>
    <property type="evidence" value="ECO:0000318"/>
    <property type="project" value="GO_Central"/>
</dbReference>
<dbReference type="InterPro" id="IPR035979">
    <property type="entry name" value="RBD_domain_sf"/>
</dbReference>
<dbReference type="eggNOG" id="KOG4206">
    <property type="taxonomic scope" value="Eukaryota"/>
</dbReference>
<sequence>MSTEQVSNTLYIKRINDNVSINQLILHVFAYFSPYGQIIDISASKAIKKRGQAWVTYQNIESAINAKRDLNGIYIFSTPISIQFAKKRNINTLKLNGTYNSYGRRKEIIQDNEVRKLTTGPIPYHWDIDMGGDDEEVTEMVRPLVQKISQEIVEETPKVTLQAPNKILFIQNIPENTDKAVLDFLFGQFPGFVEVRTLPGKQTIAFVEYKTEEQSAVAIQELNGFEIENHHLTIQFSK</sequence>
<dbReference type="Pfam" id="PF00076">
    <property type="entry name" value="RRM_1"/>
    <property type="match status" value="2"/>
</dbReference>
<dbReference type="GO" id="GO:0005685">
    <property type="term" value="C:U1 snRNP"/>
    <property type="evidence" value="ECO:0000318"/>
    <property type="project" value="GO_Central"/>
</dbReference>
<gene>
    <name evidence="4" type="ORF">TVAG_066830</name>
</gene>
<evidence type="ECO:0000259" key="3">
    <source>
        <dbReference type="PROSITE" id="PS50102"/>
    </source>
</evidence>
<dbReference type="InterPro" id="IPR012677">
    <property type="entry name" value="Nucleotide-bd_a/b_plait_sf"/>
</dbReference>
<dbReference type="InParanoid" id="A2DS99"/>
<dbReference type="AlphaFoldDB" id="A2DS99"/>
<dbReference type="KEGG" id="tva:4774689"/>
<dbReference type="CDD" id="cd12247">
    <property type="entry name" value="RRM2_U1A_like"/>
    <property type="match status" value="1"/>
</dbReference>
<keyword evidence="5" id="KW-1185">Reference proteome</keyword>
<dbReference type="SUPFAM" id="SSF54928">
    <property type="entry name" value="RNA-binding domain, RBD"/>
    <property type="match status" value="1"/>
</dbReference>
<feature type="domain" description="RRM" evidence="3">
    <location>
        <begin position="8"/>
        <end position="87"/>
    </location>
</feature>
<dbReference type="FunFam" id="3.30.70.330:FF:000029">
    <property type="entry name" value="U2 small nuclear ribonucleoprotein B"/>
    <property type="match status" value="1"/>
</dbReference>
<organism evidence="4 5">
    <name type="scientific">Trichomonas vaginalis (strain ATCC PRA-98 / G3)</name>
    <dbReference type="NCBI Taxonomy" id="412133"/>
    <lineage>
        <taxon>Eukaryota</taxon>
        <taxon>Metamonada</taxon>
        <taxon>Parabasalia</taxon>
        <taxon>Trichomonadida</taxon>
        <taxon>Trichomonadidae</taxon>
        <taxon>Trichomonas</taxon>
    </lineage>
</organism>
<dbReference type="OrthoDB" id="266020at2759"/>
<dbReference type="SMR" id="A2DS99"/>
<dbReference type="Proteomes" id="UP000001542">
    <property type="component" value="Unassembled WGS sequence"/>
</dbReference>
<dbReference type="RefSeq" id="XP_001328901.1">
    <property type="nucleotide sequence ID" value="XM_001328866.1"/>
</dbReference>
<dbReference type="STRING" id="5722.A2DS99"/>
<dbReference type="CDD" id="cd12246">
    <property type="entry name" value="RRM1_U1A_like"/>
    <property type="match status" value="1"/>
</dbReference>
<evidence type="ECO:0000256" key="2">
    <source>
        <dbReference type="PROSITE-ProRule" id="PRU00176"/>
    </source>
</evidence>
<dbReference type="FunCoup" id="A2DS99">
    <property type="interactions" value="747"/>
</dbReference>
<name>A2DS99_TRIV3</name>
<proteinExistence type="predicted"/>